<dbReference type="Gene3D" id="2.60.40.790">
    <property type="match status" value="1"/>
</dbReference>
<reference evidence="5 6" key="1">
    <citation type="submission" date="2019-09" db="EMBL/GenBank/DDBJ databases">
        <title>A chromosome-level genome assembly of the Chinese tupelo Nyssa sinensis.</title>
        <authorList>
            <person name="Yang X."/>
            <person name="Kang M."/>
            <person name="Yang Y."/>
            <person name="Xiong H."/>
            <person name="Wang M."/>
            <person name="Zhang Z."/>
            <person name="Wang Z."/>
            <person name="Wu H."/>
            <person name="Ma T."/>
            <person name="Liu J."/>
            <person name="Xi Z."/>
        </authorList>
    </citation>
    <scope>NUCLEOTIDE SEQUENCE [LARGE SCALE GENOMIC DNA]</scope>
    <source>
        <strain evidence="5">J267</strain>
        <tissue evidence="5">Leaf</tissue>
    </source>
</reference>
<proteinExistence type="inferred from homology"/>
<dbReference type="Pfam" id="PF00011">
    <property type="entry name" value="HSP20"/>
    <property type="match status" value="1"/>
</dbReference>
<evidence type="ECO:0000259" key="4">
    <source>
        <dbReference type="PROSITE" id="PS01031"/>
    </source>
</evidence>
<dbReference type="InterPro" id="IPR002068">
    <property type="entry name" value="A-crystallin/Hsp20_dom"/>
</dbReference>
<evidence type="ECO:0000256" key="1">
    <source>
        <dbReference type="PROSITE-ProRule" id="PRU00285"/>
    </source>
</evidence>
<dbReference type="SUPFAM" id="SSF49764">
    <property type="entry name" value="HSP20-like chaperones"/>
    <property type="match status" value="1"/>
</dbReference>
<keyword evidence="3" id="KW-0812">Transmembrane</keyword>
<dbReference type="EMBL" id="CM018051">
    <property type="protein sequence ID" value="KAA8517201.1"/>
    <property type="molecule type" value="Genomic_DNA"/>
</dbReference>
<dbReference type="PROSITE" id="PS01031">
    <property type="entry name" value="SHSP"/>
    <property type="match status" value="1"/>
</dbReference>
<feature type="transmembrane region" description="Helical" evidence="3">
    <location>
        <begin position="138"/>
        <end position="157"/>
    </location>
</feature>
<dbReference type="InterPro" id="IPR008978">
    <property type="entry name" value="HSP20-like_chaperone"/>
</dbReference>
<dbReference type="Proteomes" id="UP000325577">
    <property type="component" value="Linkage Group LG8"/>
</dbReference>
<dbReference type="CDD" id="cd06464">
    <property type="entry name" value="ACD_sHsps-like"/>
    <property type="match status" value="1"/>
</dbReference>
<dbReference type="OrthoDB" id="1431247at2759"/>
<feature type="domain" description="SHSP" evidence="4">
    <location>
        <begin position="11"/>
        <end position="115"/>
    </location>
</feature>
<evidence type="ECO:0000313" key="5">
    <source>
        <dbReference type="EMBL" id="KAA8517201.1"/>
    </source>
</evidence>
<gene>
    <name evidence="5" type="ORF">F0562_017547</name>
</gene>
<keyword evidence="3" id="KW-0472">Membrane</keyword>
<evidence type="ECO:0000256" key="3">
    <source>
        <dbReference type="SAM" id="Phobius"/>
    </source>
</evidence>
<keyword evidence="3" id="KW-1133">Transmembrane helix</keyword>
<keyword evidence="6" id="KW-1185">Reference proteome</keyword>
<protein>
    <recommendedName>
        <fullName evidence="4">SHSP domain-containing protein</fullName>
    </recommendedName>
</protein>
<accession>A0A5J4ZJ07</accession>
<comment type="similarity">
    <text evidence="1 2">Belongs to the small heat shock protein (HSP20) family.</text>
</comment>
<organism evidence="5 6">
    <name type="scientific">Nyssa sinensis</name>
    <dbReference type="NCBI Taxonomy" id="561372"/>
    <lineage>
        <taxon>Eukaryota</taxon>
        <taxon>Viridiplantae</taxon>
        <taxon>Streptophyta</taxon>
        <taxon>Embryophyta</taxon>
        <taxon>Tracheophyta</taxon>
        <taxon>Spermatophyta</taxon>
        <taxon>Magnoliopsida</taxon>
        <taxon>eudicotyledons</taxon>
        <taxon>Gunneridae</taxon>
        <taxon>Pentapetalae</taxon>
        <taxon>asterids</taxon>
        <taxon>Cornales</taxon>
        <taxon>Nyssaceae</taxon>
        <taxon>Nyssa</taxon>
    </lineage>
</organism>
<name>A0A5J4ZJ07_9ASTE</name>
<sequence length="167" mass="18562">MATKTRADLTLSYDDFEPSCNWKEEEGQKSLVVHLPEFKKEELKVYITNCGTIKIFGEHPVSETRSRFYKELRVPCDSNGNKIQAKFTDGHLYIVMPKNSTYVNEDVGAGDIVVKDATICYEFLSECSVSKLKRIAKVAMSAAVAVALVSVLGAHIICKCTSFNIAN</sequence>
<evidence type="ECO:0000313" key="6">
    <source>
        <dbReference type="Proteomes" id="UP000325577"/>
    </source>
</evidence>
<dbReference type="AlphaFoldDB" id="A0A5J4ZJ07"/>
<evidence type="ECO:0000256" key="2">
    <source>
        <dbReference type="RuleBase" id="RU003616"/>
    </source>
</evidence>